<dbReference type="EMBL" id="AOTD01000202">
    <property type="protein sequence ID" value="EMG30172.1"/>
    <property type="molecule type" value="Genomic_DNA"/>
</dbReference>
<sequence>MRVKDSELSGHLAFAPYSALNFTHRDGNVEFENGDSTVKFTKFDAKCKCARRREFIIFRTRRLERKFKRFAH</sequence>
<name>M3JBW1_9BACT</name>
<proteinExistence type="predicted"/>
<accession>M3JBW1</accession>
<dbReference type="PATRIC" id="fig|1073353.3.peg.1704"/>
<comment type="caution">
    <text evidence="1">The sequence shown here is derived from an EMBL/GenBank/DDBJ whole genome shotgun (WGS) entry which is preliminary data.</text>
</comment>
<protein>
    <submittedName>
        <fullName evidence="1">Uncharacterized protein</fullName>
    </submittedName>
</protein>
<organism evidence="1 2">
    <name type="scientific">Campylobacter showae CC57C</name>
    <dbReference type="NCBI Taxonomy" id="1073353"/>
    <lineage>
        <taxon>Bacteria</taxon>
        <taxon>Pseudomonadati</taxon>
        <taxon>Campylobacterota</taxon>
        <taxon>Epsilonproteobacteria</taxon>
        <taxon>Campylobacterales</taxon>
        <taxon>Campylobacteraceae</taxon>
        <taxon>Campylobacter</taxon>
    </lineage>
</organism>
<evidence type="ECO:0000313" key="2">
    <source>
        <dbReference type="Proteomes" id="UP000011782"/>
    </source>
</evidence>
<dbReference type="Proteomes" id="UP000011782">
    <property type="component" value="Unassembled WGS sequence"/>
</dbReference>
<reference evidence="1 2" key="1">
    <citation type="submission" date="2013-02" db="EMBL/GenBank/DDBJ databases">
        <title>Co-occurrence of anaerobic bacteria in colorectal carcinomas.</title>
        <authorList>
            <person name="Holt R.A."/>
            <person name="Warren R.L."/>
            <person name="Allen-Vercoe E."/>
            <person name="Pleasance S."/>
            <person name="Freeman D.J."/>
            <person name="Watson P."/>
            <person name="Moore R."/>
            <person name="Cochrane K."/>
        </authorList>
    </citation>
    <scope>NUCLEOTIDE SEQUENCE [LARGE SCALE GENOMIC DNA]</scope>
    <source>
        <strain evidence="1 2">CC57C</strain>
    </source>
</reference>
<evidence type="ECO:0000313" key="1">
    <source>
        <dbReference type="EMBL" id="EMG30172.1"/>
    </source>
</evidence>
<gene>
    <name evidence="1" type="ORF">H740_07951</name>
</gene>
<dbReference type="AlphaFoldDB" id="M3JBW1"/>